<accession>A0A0M2HG29</accession>
<keyword evidence="2" id="KW-0378">Hydrolase</keyword>
<evidence type="ECO:0000313" key="2">
    <source>
        <dbReference type="EMBL" id="KJL45606.1"/>
    </source>
</evidence>
<organism evidence="2 3">
    <name type="scientific">Microbacterium trichothecenolyticum</name>
    <name type="common">Aureobacterium trichothecenolyticum</name>
    <dbReference type="NCBI Taxonomy" id="69370"/>
    <lineage>
        <taxon>Bacteria</taxon>
        <taxon>Bacillati</taxon>
        <taxon>Actinomycetota</taxon>
        <taxon>Actinomycetes</taxon>
        <taxon>Micrococcales</taxon>
        <taxon>Microbacteriaceae</taxon>
        <taxon>Microbacterium</taxon>
    </lineage>
</organism>
<proteinExistence type="predicted"/>
<name>A0A0M2HG29_MICTR</name>
<dbReference type="GO" id="GO:0016787">
    <property type="term" value="F:hydrolase activity"/>
    <property type="evidence" value="ECO:0007669"/>
    <property type="project" value="UniProtKB-KW"/>
</dbReference>
<protein>
    <submittedName>
        <fullName evidence="2">Exodeoxyribonuclease 8</fullName>
        <ecNumber evidence="2">3.1.11.-</ecNumber>
    </submittedName>
</protein>
<evidence type="ECO:0000313" key="3">
    <source>
        <dbReference type="Proteomes" id="UP000034098"/>
    </source>
</evidence>
<dbReference type="EC" id="3.1.11.-" evidence="2"/>
<dbReference type="InterPro" id="IPR011604">
    <property type="entry name" value="PDDEXK-like_dom_sf"/>
</dbReference>
<feature type="domain" description="Putative exodeoxyribonuclease 8 PDDEXK-like" evidence="1">
    <location>
        <begin position="54"/>
        <end position="288"/>
    </location>
</feature>
<dbReference type="InterPro" id="IPR024432">
    <property type="entry name" value="Put_RecE_PDDEXK-like_dom"/>
</dbReference>
<dbReference type="EMBL" id="JYJA01000015">
    <property type="protein sequence ID" value="KJL45606.1"/>
    <property type="molecule type" value="Genomic_DNA"/>
</dbReference>
<dbReference type="Proteomes" id="UP000034098">
    <property type="component" value="Unassembled WGS sequence"/>
</dbReference>
<dbReference type="PATRIC" id="fig|69370.6.peg.165"/>
<reference evidence="2 3" key="1">
    <citation type="submission" date="2015-02" db="EMBL/GenBank/DDBJ databases">
        <title>Draft genome sequences of ten Microbacterium spp. with emphasis on heavy metal contaminated environments.</title>
        <authorList>
            <person name="Corretto E."/>
        </authorList>
    </citation>
    <scope>NUCLEOTIDE SEQUENCE [LARGE SCALE GENOMIC DNA]</scope>
    <source>
        <strain evidence="2 3">DSM 8608</strain>
    </source>
</reference>
<dbReference type="AlphaFoldDB" id="A0A0M2HG29"/>
<sequence>MTSSGSDLVRVDEDIVDAEIVEEDELAVFGSPDDWHGIIHGLPEEAYHAHPSLSSTQVKWLLDSPARYRYNLTHPQPYKKAFDEGSALHALVLGTGWEVVTIPADLLSGANKAIASAEAKAWVANARDNNQIPLKAHEVAKVEAIAEAVLADPDVIAEGLLTGGRPEVSVFAHDADTGVDTRCRFDYLADDLSFAVDLKSGTSVTKAGFSKAVADWGYDVSHEHYLDTLEIVTGIRPPKFYIAVEKEPPYFTAVFRLSDDEIEMGRKEARAARRQLAACRMADYWPHRRLGIQTTEAPMRRIYDHIDRFKEIAS</sequence>
<dbReference type="Gene3D" id="3.90.320.10">
    <property type="match status" value="1"/>
</dbReference>
<gene>
    <name evidence="2" type="primary">recE</name>
    <name evidence="2" type="ORF">RS82_00158</name>
</gene>
<dbReference type="OrthoDB" id="3292504at2"/>
<evidence type="ECO:0000259" key="1">
    <source>
        <dbReference type="Pfam" id="PF12684"/>
    </source>
</evidence>
<dbReference type="Pfam" id="PF12684">
    <property type="entry name" value="DUF3799"/>
    <property type="match status" value="1"/>
</dbReference>
<keyword evidence="3" id="KW-1185">Reference proteome</keyword>
<comment type="caution">
    <text evidence="2">The sequence shown here is derived from an EMBL/GenBank/DDBJ whole genome shotgun (WGS) entry which is preliminary data.</text>
</comment>
<dbReference type="RefSeq" id="WP_052676628.1">
    <property type="nucleotide sequence ID" value="NZ_JYJA01000015.1"/>
</dbReference>